<accession>A0A562VN05</accession>
<evidence type="ECO:0000313" key="6">
    <source>
        <dbReference type="Proteomes" id="UP000319449"/>
    </source>
</evidence>
<dbReference type="Pfam" id="PF00535">
    <property type="entry name" value="Glycos_transf_2"/>
    <property type="match status" value="1"/>
</dbReference>
<comment type="caution">
    <text evidence="5">The sequence shown here is derived from an EMBL/GenBank/DDBJ whole genome shotgun (WGS) entry which is preliminary data.</text>
</comment>
<dbReference type="SUPFAM" id="SSF53448">
    <property type="entry name" value="Nucleotide-diphospho-sugar transferases"/>
    <property type="match status" value="1"/>
</dbReference>
<keyword evidence="3 5" id="KW-0808">Transferase</keyword>
<keyword evidence="2" id="KW-0328">Glycosyltransferase</keyword>
<dbReference type="InterPro" id="IPR001173">
    <property type="entry name" value="Glyco_trans_2-like"/>
</dbReference>
<sequence>MAECSIIIVTYNGLHDYTVPCLESIFGNSGSEDYEVIVVDNNSSDGTPAYLTELSGREPRLKCVLNATNRGFAGGNNDGIGRATGRIIVLLNNDTRVTGGWLATMRSALLDDRSIGLLGPVSNAVGNEQKIFTSGTTPEEILAEGAQWTRRSAGETFEAERLGFFCVAMRRDVLETVGVLDEAYDLGFFEDDDYCIRVRQAGYRLLCREDIFLYHRGSGSFGKMPRQTKELLKKNRVLLERKFGNLPLPRHPRDRQLDLVEQYVRRLSDTKDYERIQHKINNRLHLAMNMKPRGLFKRLRYLIRLRAVRRCIFSL</sequence>
<dbReference type="EMBL" id="VLLN01000010">
    <property type="protein sequence ID" value="TWJ19290.1"/>
    <property type="molecule type" value="Genomic_DNA"/>
</dbReference>
<reference evidence="5 6" key="1">
    <citation type="submission" date="2019-07" db="EMBL/GenBank/DDBJ databases">
        <title>Genomic Encyclopedia of Archaeal and Bacterial Type Strains, Phase II (KMG-II): from individual species to whole genera.</title>
        <authorList>
            <person name="Goeker M."/>
        </authorList>
    </citation>
    <scope>NUCLEOTIDE SEQUENCE [LARGE SCALE GENOMIC DNA]</scope>
    <source>
        <strain evidence="5 6">ATCC BAA-1139</strain>
    </source>
</reference>
<dbReference type="InterPro" id="IPR029044">
    <property type="entry name" value="Nucleotide-diphossugar_trans"/>
</dbReference>
<keyword evidence="6" id="KW-1185">Reference proteome</keyword>
<gene>
    <name evidence="5" type="ORF">JN12_01981</name>
</gene>
<protein>
    <submittedName>
        <fullName evidence="5">GT2 family glycosyltransferase</fullName>
    </submittedName>
</protein>
<evidence type="ECO:0000259" key="4">
    <source>
        <dbReference type="Pfam" id="PF00535"/>
    </source>
</evidence>
<dbReference type="PANTHER" id="PTHR43179:SF12">
    <property type="entry name" value="GALACTOFURANOSYLTRANSFERASE GLFT2"/>
    <property type="match status" value="1"/>
</dbReference>
<dbReference type="Proteomes" id="UP000319449">
    <property type="component" value="Unassembled WGS sequence"/>
</dbReference>
<organism evidence="5 6">
    <name type="scientific">Geobacter argillaceus</name>
    <dbReference type="NCBI Taxonomy" id="345631"/>
    <lineage>
        <taxon>Bacteria</taxon>
        <taxon>Pseudomonadati</taxon>
        <taxon>Thermodesulfobacteriota</taxon>
        <taxon>Desulfuromonadia</taxon>
        <taxon>Geobacterales</taxon>
        <taxon>Geobacteraceae</taxon>
        <taxon>Geobacter</taxon>
    </lineage>
</organism>
<evidence type="ECO:0000313" key="5">
    <source>
        <dbReference type="EMBL" id="TWJ19290.1"/>
    </source>
</evidence>
<dbReference type="RefSeq" id="WP_145021982.1">
    <property type="nucleotide sequence ID" value="NZ_VLLN01000010.1"/>
</dbReference>
<evidence type="ECO:0000256" key="2">
    <source>
        <dbReference type="ARBA" id="ARBA00022676"/>
    </source>
</evidence>
<evidence type="ECO:0000256" key="3">
    <source>
        <dbReference type="ARBA" id="ARBA00022679"/>
    </source>
</evidence>
<dbReference type="OrthoDB" id="9790457at2"/>
<dbReference type="GO" id="GO:0016757">
    <property type="term" value="F:glycosyltransferase activity"/>
    <property type="evidence" value="ECO:0007669"/>
    <property type="project" value="UniProtKB-KW"/>
</dbReference>
<feature type="domain" description="Glycosyltransferase 2-like" evidence="4">
    <location>
        <begin position="5"/>
        <end position="176"/>
    </location>
</feature>
<dbReference type="AlphaFoldDB" id="A0A562VN05"/>
<dbReference type="CDD" id="cd04186">
    <property type="entry name" value="GT_2_like_c"/>
    <property type="match status" value="1"/>
</dbReference>
<dbReference type="PANTHER" id="PTHR43179">
    <property type="entry name" value="RHAMNOSYLTRANSFERASE WBBL"/>
    <property type="match status" value="1"/>
</dbReference>
<comment type="similarity">
    <text evidence="1">Belongs to the glycosyltransferase 2 family.</text>
</comment>
<evidence type="ECO:0000256" key="1">
    <source>
        <dbReference type="ARBA" id="ARBA00006739"/>
    </source>
</evidence>
<name>A0A562VN05_9BACT</name>
<proteinExistence type="inferred from homology"/>
<dbReference type="Gene3D" id="3.90.550.10">
    <property type="entry name" value="Spore Coat Polysaccharide Biosynthesis Protein SpsA, Chain A"/>
    <property type="match status" value="1"/>
</dbReference>